<feature type="region of interest" description="Disordered" evidence="1">
    <location>
        <begin position="1"/>
        <end position="32"/>
    </location>
</feature>
<reference evidence="2" key="1">
    <citation type="submission" date="2022-11" db="EMBL/GenBank/DDBJ databases">
        <title>Chromosome-level genome of Pogonophryne albipinna.</title>
        <authorList>
            <person name="Jo E."/>
        </authorList>
    </citation>
    <scope>NUCLEOTIDE SEQUENCE</scope>
    <source>
        <strain evidence="2">SGF0006</strain>
        <tissue evidence="2">Muscle</tissue>
    </source>
</reference>
<feature type="non-terminal residue" evidence="2">
    <location>
        <position position="1"/>
    </location>
</feature>
<dbReference type="AlphaFoldDB" id="A0AAD6BGE3"/>
<evidence type="ECO:0000313" key="3">
    <source>
        <dbReference type="Proteomes" id="UP001219934"/>
    </source>
</evidence>
<sequence length="61" mass="6448">GMFTYPPSFSCKSTGDATREKSNKTNSGSQRRARFVAARVPVSGTSCAFSSILETAELKAG</sequence>
<accession>A0AAD6BGE3</accession>
<dbReference type="EMBL" id="JAPTMU010000005">
    <property type="protein sequence ID" value="KAJ4943318.1"/>
    <property type="molecule type" value="Genomic_DNA"/>
</dbReference>
<proteinExistence type="predicted"/>
<evidence type="ECO:0000313" key="2">
    <source>
        <dbReference type="EMBL" id="KAJ4943318.1"/>
    </source>
</evidence>
<keyword evidence="3" id="KW-1185">Reference proteome</keyword>
<dbReference type="Proteomes" id="UP001219934">
    <property type="component" value="Unassembled WGS sequence"/>
</dbReference>
<name>A0AAD6BGE3_9TELE</name>
<protein>
    <submittedName>
        <fullName evidence="2">Uncharacterized protein</fullName>
    </submittedName>
</protein>
<feature type="non-terminal residue" evidence="2">
    <location>
        <position position="61"/>
    </location>
</feature>
<gene>
    <name evidence="2" type="ORF">JOQ06_005821</name>
</gene>
<organism evidence="2 3">
    <name type="scientific">Pogonophryne albipinna</name>
    <dbReference type="NCBI Taxonomy" id="1090488"/>
    <lineage>
        <taxon>Eukaryota</taxon>
        <taxon>Metazoa</taxon>
        <taxon>Chordata</taxon>
        <taxon>Craniata</taxon>
        <taxon>Vertebrata</taxon>
        <taxon>Euteleostomi</taxon>
        <taxon>Actinopterygii</taxon>
        <taxon>Neopterygii</taxon>
        <taxon>Teleostei</taxon>
        <taxon>Neoteleostei</taxon>
        <taxon>Acanthomorphata</taxon>
        <taxon>Eupercaria</taxon>
        <taxon>Perciformes</taxon>
        <taxon>Notothenioidei</taxon>
        <taxon>Pogonophryne</taxon>
    </lineage>
</organism>
<evidence type="ECO:0000256" key="1">
    <source>
        <dbReference type="SAM" id="MobiDB-lite"/>
    </source>
</evidence>
<comment type="caution">
    <text evidence="2">The sequence shown here is derived from an EMBL/GenBank/DDBJ whole genome shotgun (WGS) entry which is preliminary data.</text>
</comment>